<evidence type="ECO:0000256" key="14">
    <source>
        <dbReference type="ARBA" id="ARBA00023125"/>
    </source>
</evidence>
<evidence type="ECO:0000256" key="13">
    <source>
        <dbReference type="ARBA" id="ARBA00023014"/>
    </source>
</evidence>
<proteinExistence type="inferred from homology"/>
<dbReference type="InterPro" id="IPR036397">
    <property type="entry name" value="RNaseH_sf"/>
</dbReference>
<evidence type="ECO:0000313" key="21">
    <source>
        <dbReference type="Proteomes" id="UP000663760"/>
    </source>
</evidence>
<dbReference type="FunFam" id="1.10.132.60:FF:000002">
    <property type="entry name" value="DNA polymerase epsilon catalytic subunit"/>
    <property type="match status" value="1"/>
</dbReference>
<dbReference type="Pfam" id="PF22634">
    <property type="entry name" value="POL2_thumb"/>
    <property type="match status" value="1"/>
</dbReference>
<comment type="cofactor">
    <cofactor evidence="1 17">
        <name>[4Fe-4S] cluster</name>
        <dbReference type="ChEBI" id="CHEBI:49883"/>
    </cofactor>
</comment>
<dbReference type="GO" id="GO:0008310">
    <property type="term" value="F:single-stranded DNA 3'-5' DNA exonuclease activity"/>
    <property type="evidence" value="ECO:0007669"/>
    <property type="project" value="TreeGrafter"/>
</dbReference>
<keyword evidence="4 17" id="KW-0004">4Fe-4S</keyword>
<dbReference type="SMART" id="SM01159">
    <property type="entry name" value="DUF1744"/>
    <property type="match status" value="1"/>
</dbReference>
<dbReference type="Gene3D" id="3.90.1600.10">
    <property type="entry name" value="Palm domain of DNA polymerase"/>
    <property type="match status" value="1"/>
</dbReference>
<dbReference type="EC" id="2.7.7.7" evidence="17"/>
<keyword evidence="15 17" id="KW-0539">Nucleus</keyword>
<keyword evidence="12 17" id="KW-0408">Iron</keyword>
<dbReference type="InterPro" id="IPR006172">
    <property type="entry name" value="DNA-dir_DNA_pol_B"/>
</dbReference>
<comment type="catalytic activity">
    <reaction evidence="16 17">
        <text>DNA(n) + a 2'-deoxyribonucleoside 5'-triphosphate = DNA(n+1) + diphosphate</text>
        <dbReference type="Rhea" id="RHEA:22508"/>
        <dbReference type="Rhea" id="RHEA-COMP:17339"/>
        <dbReference type="Rhea" id="RHEA-COMP:17340"/>
        <dbReference type="ChEBI" id="CHEBI:33019"/>
        <dbReference type="ChEBI" id="CHEBI:61560"/>
        <dbReference type="ChEBI" id="CHEBI:173112"/>
        <dbReference type="EC" id="2.7.7.7"/>
    </reaction>
</comment>
<dbReference type="SMART" id="SM00486">
    <property type="entry name" value="POLBc"/>
    <property type="match status" value="1"/>
</dbReference>
<organism evidence="20 21">
    <name type="scientific">Spirodela intermedia</name>
    <name type="common">Intermediate duckweed</name>
    <dbReference type="NCBI Taxonomy" id="51605"/>
    <lineage>
        <taxon>Eukaryota</taxon>
        <taxon>Viridiplantae</taxon>
        <taxon>Streptophyta</taxon>
        <taxon>Embryophyta</taxon>
        <taxon>Tracheophyta</taxon>
        <taxon>Spermatophyta</taxon>
        <taxon>Magnoliopsida</taxon>
        <taxon>Liliopsida</taxon>
        <taxon>Araceae</taxon>
        <taxon>Lemnoideae</taxon>
        <taxon>Spirodela</taxon>
    </lineage>
</organism>
<dbReference type="InterPro" id="IPR042087">
    <property type="entry name" value="DNA_pol_B_thumb"/>
</dbReference>
<evidence type="ECO:0000256" key="8">
    <source>
        <dbReference type="ARBA" id="ARBA00022723"/>
    </source>
</evidence>
<feature type="domain" description="DNA polymerase epsilon catalytic subunit A C-terminal" evidence="19">
    <location>
        <begin position="1523"/>
        <end position="1899"/>
    </location>
</feature>
<dbReference type="InterPro" id="IPR054475">
    <property type="entry name" value="Znf-DPOE"/>
</dbReference>
<comment type="similarity">
    <text evidence="3 17">Belongs to the DNA polymerase type-B family.</text>
</comment>
<dbReference type="GO" id="GO:0008622">
    <property type="term" value="C:epsilon DNA polymerase complex"/>
    <property type="evidence" value="ECO:0007669"/>
    <property type="project" value="InterPro"/>
</dbReference>
<dbReference type="GO" id="GO:0003887">
    <property type="term" value="F:DNA-directed DNA polymerase activity"/>
    <property type="evidence" value="ECO:0007669"/>
    <property type="project" value="UniProtKB-KW"/>
</dbReference>
<evidence type="ECO:0000256" key="9">
    <source>
        <dbReference type="ARBA" id="ARBA00022771"/>
    </source>
</evidence>
<dbReference type="GO" id="GO:0045004">
    <property type="term" value="P:DNA replication proofreading"/>
    <property type="evidence" value="ECO:0007669"/>
    <property type="project" value="TreeGrafter"/>
</dbReference>
<dbReference type="Pfam" id="PF22912">
    <property type="entry name" value="zf-DPOE"/>
    <property type="match status" value="1"/>
</dbReference>
<evidence type="ECO:0000256" key="6">
    <source>
        <dbReference type="ARBA" id="ARBA00022695"/>
    </source>
</evidence>
<dbReference type="Pfam" id="PF03104">
    <property type="entry name" value="DNA_pol_B_exo1"/>
    <property type="match status" value="1"/>
</dbReference>
<dbReference type="GO" id="GO:0006287">
    <property type="term" value="P:base-excision repair, gap-filling"/>
    <property type="evidence" value="ECO:0007669"/>
    <property type="project" value="TreeGrafter"/>
</dbReference>
<dbReference type="GO" id="GO:0000166">
    <property type="term" value="F:nucleotide binding"/>
    <property type="evidence" value="ECO:0007669"/>
    <property type="project" value="InterPro"/>
</dbReference>
<dbReference type="FunFam" id="3.30.420.10:FF:000010">
    <property type="entry name" value="DNA polymerase epsilon catalytic subunit"/>
    <property type="match status" value="1"/>
</dbReference>
<keyword evidence="7 17" id="KW-0235">DNA replication</keyword>
<keyword evidence="13 17" id="KW-0411">Iron-sulfur</keyword>
<name>A0A7I8KHB8_SPIIN</name>
<dbReference type="InterPro" id="IPR006133">
    <property type="entry name" value="DNA-dir_DNA_pol_B_exonuc"/>
</dbReference>
<comment type="function">
    <text evidence="17">DNA polymerase II participates in chromosomal DNA replication.</text>
</comment>
<accession>A0A7I8KHB8</accession>
<dbReference type="Pfam" id="PF23250">
    <property type="entry name" value="zf_DPOE_2"/>
    <property type="match status" value="1"/>
</dbReference>
<dbReference type="EMBL" id="LR746268">
    <property type="protein sequence ID" value="CAA7397071.1"/>
    <property type="molecule type" value="Genomic_DNA"/>
</dbReference>
<dbReference type="FunFam" id="3.30.342.10:FF:000012">
    <property type="entry name" value="DNA polymerase epsilon catalytic subunit"/>
    <property type="match status" value="1"/>
</dbReference>
<comment type="subcellular location">
    <subcellularLocation>
        <location evidence="2 17">Nucleus</location>
    </subcellularLocation>
</comment>
<dbReference type="GO" id="GO:0006297">
    <property type="term" value="P:nucleotide-excision repair, DNA gap filling"/>
    <property type="evidence" value="ECO:0007669"/>
    <property type="project" value="TreeGrafter"/>
</dbReference>
<dbReference type="InterPro" id="IPR023211">
    <property type="entry name" value="DNA_pol_palm_dom_sf"/>
</dbReference>
<dbReference type="Pfam" id="PF08490">
    <property type="entry name" value="DUF1744"/>
    <property type="match status" value="1"/>
</dbReference>
<dbReference type="CDD" id="cd05535">
    <property type="entry name" value="POLBc_epsilon"/>
    <property type="match status" value="1"/>
</dbReference>
<evidence type="ECO:0000259" key="19">
    <source>
        <dbReference type="SMART" id="SM01159"/>
    </source>
</evidence>
<keyword evidence="5 17" id="KW-0808">Transferase</keyword>
<evidence type="ECO:0000256" key="11">
    <source>
        <dbReference type="ARBA" id="ARBA00022932"/>
    </source>
</evidence>
<dbReference type="SUPFAM" id="SSF56672">
    <property type="entry name" value="DNA/RNA polymerases"/>
    <property type="match status" value="1"/>
</dbReference>
<keyword evidence="8 17" id="KW-0479">Metal-binding</keyword>
<evidence type="ECO:0000256" key="7">
    <source>
        <dbReference type="ARBA" id="ARBA00022705"/>
    </source>
</evidence>
<dbReference type="FunFam" id="3.90.1600.10:FF:000006">
    <property type="entry name" value="DNA polymerase epsilon catalytic subunit"/>
    <property type="match status" value="1"/>
</dbReference>
<dbReference type="SUPFAM" id="SSF53098">
    <property type="entry name" value="Ribonuclease H-like"/>
    <property type="match status" value="1"/>
</dbReference>
<keyword evidence="11 17" id="KW-0239">DNA-directed DNA polymerase</keyword>
<keyword evidence="21" id="KW-1185">Reference proteome</keyword>
<evidence type="ECO:0000256" key="10">
    <source>
        <dbReference type="ARBA" id="ARBA00022833"/>
    </source>
</evidence>
<evidence type="ECO:0000256" key="5">
    <source>
        <dbReference type="ARBA" id="ARBA00022679"/>
    </source>
</evidence>
<keyword evidence="6 17" id="KW-0548">Nucleotidyltransferase</keyword>
<dbReference type="PANTHER" id="PTHR10670">
    <property type="entry name" value="DNA POLYMERASE EPSILON CATALYTIC SUBUNIT A"/>
    <property type="match status" value="1"/>
</dbReference>
<sequence length="2215" mass="253613">MAKGEGRGWEKGDRRKVSEQKLRFSKEDALEAKLGFDLFTEGETRLGWLLTLSTSSLEHQEANKLYSCVDLYFMCQDGSTFKCKYKFSPYFYAATKENMERDVEGYLRRRYEGQIAEIELVKKEDLDLRNHLSGLQKTYLKIQFDTVQQLMRVKSDLMHIVERNRVKADAAEAYESIFTGKSKERPQDFIDCIVDLREYDVPYHVRFAIDNDVRCGEWYDVSISGINVLLQKRNDLLQRAEVHVCAFDIETTKLPLKFPDAEYDQVMMISYMVDGHGYLIINRECVGDNIEDLEYTPKPEFEGYFKVKNVKDEQELIKDWFSHMQTVRPGIYVTYNGDFFDWPFLEKRAAHHGIKMSEELGFVCDSVQGECRAKFSCHLDCFAWVKRDSYLPQGSHGLKAVTKAKLGYDPIEVNPEDMVRFAMEEPQTMASYSVSDAVATYYLYMTYVHPFIFSLATIIPMPPDEVLRKGSGTLCEMLLMVQAYKANVICPNKHHADPEKFYNNRLLESETYIGGHVECLESGVFRSDLPTKFQLDPSAFEQLIRNLDRDIQYAITIEGKMDIDSVSNYEEVKTAILEKLQSLRDHPIRDECPLIYHLDVAAMYPNIILTNRLQPPSIVSDEVCTACDFNRPGKTCLRKLEWVWRGETFTAKKSDYYHLKKQIESELVEVGEDRLSKAFLDLPKSEQQLKMKERLKKYCQKAYKRVLDKPLTELREAWICMRENPFYVDTVRSFRDRRYEYKGLNKVWKGKLEDAKNSGNSMKIQEAQDMVVLYDSLQLAHKCILNSFYGYVMRKGARWYSMEMAGVVTYTGAKIIQNARLLVEKIGRPLELDTDGIWCALPGSFPENFTFKTKDGKRKLTISYPCVMLNVDVARNNTNDQYQTLKDSVTRTYTTHSECSIEFEVDGPYKAMVLPASKEEGILIKKRYAVFNHDGTLAELKGFEIKRRGELKLIKVFQAEVFDKFLLGSTLEECYSAVASVANRWLDLLDNQGIDIADSELLDYISESSTMSKSLVEYGEQKSCSVTTARRLADFLGDAMVKDKGLHCRYIVACEPCGTPVSERAVPVAIFETDSEIVKFYLRKWCRISSDVGIRSIIDWSYYKQRLSSAIQKIITIPAAMQKVSNPVPRVIHPDWLHKKVRDKDDRFRQKKLHDMFGPIGNGGTMQNHASVDSNHELHEMIIGDMEDIMNKEHHSSTVGPRPTVRSYAANKENLLANASSPCSKTLDRQQQEDGAHGKHQPLLSPMENLISTDSIDRNVDYQGWLDAKKRKWKDTRERKKRRRLGAMDGSSQFVAMAGNHESMTSNKHNIAKNGAVSFFRRQELLLVHNHWQIIQFVPSAKPGHFFAWVITEGIMLKVPITVPRIFYLNSKAPITEEFPGRHVNKILPRGKPNFNLIEVVIEEEQFRAESRKLAALLADPEVEGIYEAKVRLDFNAVIQLGCVCRVDRNARHRNAQDGWNLSELHMKTTVECSYMELAFPFCYLYNSLSDGRGIYAVYFPASAIITVLVVNPFLNKELSSSILDRQFREASQVLSLNSGTPKNQITFKVEYVRTTENAEKHLQRILIDYRSQHPGPVMCVIESVDYRILKSNIHALDEFPCIKIPFNARDSNYQTLGWQIAAGKTSMLRCAASSQWLNERILLSRYAHVPVGNFEPDWLLFTADVFFSRALRDKQQILWISDDGVPDLGGIVEEDTSFIDEVDNPFVTYSGAYRRVTVELKIHHLAVNALLKSSQIDEIEGGAMSGFDPDNNSSFDELSSCASAFRVLKQLIQRCIADAVASGNVFADAVLQHLYRWICSPLSKLHDPAIHRVLHKLMKKVFALLLSELRKLGATIVFANFFKIIVDTGKTDLPAARAYCDCLLKALQARDLLEWIELEPLQFWHSLLFLDQYNYGGILDKSTARSSADSESVESEPRVDIASSWNIAERLPKETQDHFILVVSEFLYIPWKYSLELAAARAGVRDDDDSSTPITLISAEALELRVAEYLKEQISRYFTEKLLRIVNDILLHFKRSRTDGGNAGGPAQADAPNGDPALEFIKHVCAVLALDQHVEHDILRMRKNLLKLVRVKEFAPEAQFRDPFPSFTLPNVICSYCNDCRDLDLSRDSALLEQEWRCAVPRCGQPYDRGQMESALLQIVRQRERLYHLQDLLCKRCRGVKADHLAEQCTCGGSFGCEESSADFLRRMQVFLKVALGQKFLLLRDCVSWILEGP</sequence>
<evidence type="ECO:0000256" key="4">
    <source>
        <dbReference type="ARBA" id="ARBA00022485"/>
    </source>
</evidence>
<dbReference type="Gene3D" id="3.30.342.10">
    <property type="entry name" value="DNA Polymerase, chain B, domain 1"/>
    <property type="match status" value="1"/>
</dbReference>
<dbReference type="FunFam" id="1.10.287.690:FF:000005">
    <property type="entry name" value="DNA polymerase epsilon catalytic subunit"/>
    <property type="match status" value="1"/>
</dbReference>
<dbReference type="Gene3D" id="1.10.132.60">
    <property type="entry name" value="DNA polymerase family B, C-terminal domain"/>
    <property type="match status" value="1"/>
</dbReference>
<dbReference type="InterPro" id="IPR013697">
    <property type="entry name" value="DNA_pol_e_suA_C"/>
</dbReference>
<dbReference type="CDD" id="cd05779">
    <property type="entry name" value="DNA_polB_epsilon_exo"/>
    <property type="match status" value="1"/>
</dbReference>
<dbReference type="InterPro" id="IPR055191">
    <property type="entry name" value="POL2_thumb"/>
</dbReference>
<keyword evidence="9 17" id="KW-0863">Zinc-finger</keyword>
<dbReference type="GO" id="GO:0051539">
    <property type="term" value="F:4 iron, 4 sulfur cluster binding"/>
    <property type="evidence" value="ECO:0007669"/>
    <property type="project" value="UniProtKB-KW"/>
</dbReference>
<keyword evidence="10 17" id="KW-0862">Zinc</keyword>
<dbReference type="InterPro" id="IPR043502">
    <property type="entry name" value="DNA/RNA_pol_sf"/>
</dbReference>
<gene>
    <name evidence="20" type="ORF">SI8410_05007734</name>
</gene>
<dbReference type="InterPro" id="IPR012337">
    <property type="entry name" value="RNaseH-like_sf"/>
</dbReference>
<dbReference type="GO" id="GO:0003677">
    <property type="term" value="F:DNA binding"/>
    <property type="evidence" value="ECO:0007669"/>
    <property type="project" value="UniProtKB-KW"/>
</dbReference>
<feature type="compositionally biased region" description="Basic and acidic residues" evidence="18">
    <location>
        <begin position="1226"/>
        <end position="1237"/>
    </location>
</feature>
<evidence type="ECO:0000256" key="12">
    <source>
        <dbReference type="ARBA" id="ARBA00023004"/>
    </source>
</evidence>
<dbReference type="InterPro" id="IPR029703">
    <property type="entry name" value="POL2"/>
</dbReference>
<evidence type="ECO:0000256" key="16">
    <source>
        <dbReference type="ARBA" id="ARBA00049244"/>
    </source>
</evidence>
<keyword evidence="14 17" id="KW-0238">DNA-binding</keyword>
<dbReference type="Gene3D" id="3.30.420.10">
    <property type="entry name" value="Ribonuclease H-like superfamily/Ribonuclease H"/>
    <property type="match status" value="1"/>
</dbReference>
<evidence type="ECO:0000256" key="15">
    <source>
        <dbReference type="ARBA" id="ARBA00023242"/>
    </source>
</evidence>
<dbReference type="GO" id="GO:0008270">
    <property type="term" value="F:zinc ion binding"/>
    <property type="evidence" value="ECO:0007669"/>
    <property type="project" value="UniProtKB-KW"/>
</dbReference>
<reference evidence="20" key="1">
    <citation type="submission" date="2020-02" db="EMBL/GenBank/DDBJ databases">
        <authorList>
            <person name="Scholz U."/>
            <person name="Mascher M."/>
            <person name="Fiebig A."/>
        </authorList>
    </citation>
    <scope>NUCLEOTIDE SEQUENCE</scope>
</reference>
<dbReference type="OrthoDB" id="735755at2759"/>
<dbReference type="GO" id="GO:0006272">
    <property type="term" value="P:leading strand elongation"/>
    <property type="evidence" value="ECO:0007669"/>
    <property type="project" value="TreeGrafter"/>
</dbReference>
<protein>
    <recommendedName>
        <fullName evidence="17">DNA polymerase epsilon catalytic subunit</fullName>
        <ecNumber evidence="17">2.7.7.7</ecNumber>
    </recommendedName>
</protein>
<feature type="region of interest" description="Disordered" evidence="18">
    <location>
        <begin position="1219"/>
        <end position="1245"/>
    </location>
</feature>
<dbReference type="PANTHER" id="PTHR10670:SF0">
    <property type="entry name" value="DNA POLYMERASE EPSILON CATALYTIC SUBUNIT A"/>
    <property type="match status" value="1"/>
</dbReference>
<evidence type="ECO:0000256" key="18">
    <source>
        <dbReference type="SAM" id="MobiDB-lite"/>
    </source>
</evidence>
<evidence type="ECO:0000256" key="1">
    <source>
        <dbReference type="ARBA" id="ARBA00001966"/>
    </source>
</evidence>
<dbReference type="Proteomes" id="UP000663760">
    <property type="component" value="Chromosome 5"/>
</dbReference>
<dbReference type="GO" id="GO:0000278">
    <property type="term" value="P:mitotic cell cycle"/>
    <property type="evidence" value="ECO:0007669"/>
    <property type="project" value="TreeGrafter"/>
</dbReference>
<evidence type="ECO:0000256" key="17">
    <source>
        <dbReference type="RuleBase" id="RU365029"/>
    </source>
</evidence>
<evidence type="ECO:0000313" key="20">
    <source>
        <dbReference type="EMBL" id="CAA7397071.1"/>
    </source>
</evidence>
<evidence type="ECO:0000256" key="3">
    <source>
        <dbReference type="ARBA" id="ARBA00005755"/>
    </source>
</evidence>
<evidence type="ECO:0000256" key="2">
    <source>
        <dbReference type="ARBA" id="ARBA00004123"/>
    </source>
</evidence>